<name>U4LG23_PYROM</name>
<evidence type="ECO:0000313" key="2">
    <source>
        <dbReference type="Proteomes" id="UP000018144"/>
    </source>
</evidence>
<gene>
    <name evidence="1" type="ORF">PCON_14361</name>
</gene>
<keyword evidence="2" id="KW-1185">Reference proteome</keyword>
<proteinExistence type="predicted"/>
<dbReference type="Proteomes" id="UP000018144">
    <property type="component" value="Unassembled WGS sequence"/>
</dbReference>
<dbReference type="OrthoDB" id="2013972at2759"/>
<dbReference type="EMBL" id="HF936044">
    <property type="protein sequence ID" value="CCX14767.1"/>
    <property type="molecule type" value="Genomic_DNA"/>
</dbReference>
<evidence type="ECO:0000313" key="1">
    <source>
        <dbReference type="EMBL" id="CCX14767.1"/>
    </source>
</evidence>
<organism evidence="1 2">
    <name type="scientific">Pyronema omphalodes (strain CBS 100304)</name>
    <name type="common">Pyronema confluens</name>
    <dbReference type="NCBI Taxonomy" id="1076935"/>
    <lineage>
        <taxon>Eukaryota</taxon>
        <taxon>Fungi</taxon>
        <taxon>Dikarya</taxon>
        <taxon>Ascomycota</taxon>
        <taxon>Pezizomycotina</taxon>
        <taxon>Pezizomycetes</taxon>
        <taxon>Pezizales</taxon>
        <taxon>Pyronemataceae</taxon>
        <taxon>Pyronema</taxon>
    </lineage>
</organism>
<protein>
    <submittedName>
        <fullName evidence="1">Uncharacterized protein</fullName>
    </submittedName>
</protein>
<dbReference type="AlphaFoldDB" id="U4LG23"/>
<reference evidence="1 2" key="1">
    <citation type="journal article" date="2013" name="PLoS Genet.">
        <title>The genome and development-dependent transcriptomes of Pyronema confluens: a window into fungal evolution.</title>
        <authorList>
            <person name="Traeger S."/>
            <person name="Altegoer F."/>
            <person name="Freitag M."/>
            <person name="Gabaldon T."/>
            <person name="Kempken F."/>
            <person name="Kumar A."/>
            <person name="Marcet-Houben M."/>
            <person name="Poggeler S."/>
            <person name="Stajich J.E."/>
            <person name="Nowrousian M."/>
        </authorList>
    </citation>
    <scope>NUCLEOTIDE SEQUENCE [LARGE SCALE GENOMIC DNA]</scope>
    <source>
        <strain evidence="2">CBS 100304</strain>
        <tissue evidence="1">Vegetative mycelium</tissue>
    </source>
</reference>
<dbReference type="STRING" id="1076935.U4LG23"/>
<accession>U4LG23</accession>
<sequence>MKKIGAMVLLTADAGAEGYGLAMFTRVLGMTPEDSLALYQRTSAEIRNKNYHVWEPFHVAYGRKPLKASEDRYLLITIFGIRTT</sequence>